<feature type="compositionally biased region" description="Basic residues" evidence="1">
    <location>
        <begin position="9"/>
        <end position="28"/>
    </location>
</feature>
<keyword evidence="3" id="KW-1185">Reference proteome</keyword>
<proteinExistence type="predicted"/>
<accession>A0A843YXZ7</accession>
<dbReference type="AlphaFoldDB" id="A0A843YXZ7"/>
<reference evidence="2 3" key="1">
    <citation type="submission" date="2019-10" db="EMBL/GenBank/DDBJ databases">
        <title>Glaciimonas soli sp. nov., a psychrophilic bacterium isolated from the forest soil of a high elevation mountain in Taiwan.</title>
        <authorList>
            <person name="Wang L.-T."/>
            <person name="Shieh W.Y."/>
        </authorList>
    </citation>
    <scope>NUCLEOTIDE SEQUENCE [LARGE SCALE GENOMIC DNA]</scope>
    <source>
        <strain evidence="2 3">GS1</strain>
    </source>
</reference>
<name>A0A843YXZ7_9BURK</name>
<protein>
    <submittedName>
        <fullName evidence="2">DUF1441 family protein</fullName>
    </submittedName>
</protein>
<comment type="caution">
    <text evidence="2">The sequence shown here is derived from an EMBL/GenBank/DDBJ whole genome shotgun (WGS) entry which is preliminary data.</text>
</comment>
<dbReference type="OrthoDB" id="9156252at2"/>
<feature type="compositionally biased region" description="Basic and acidic residues" evidence="1">
    <location>
        <begin position="29"/>
        <end position="38"/>
    </location>
</feature>
<evidence type="ECO:0000313" key="2">
    <source>
        <dbReference type="EMBL" id="MQR02338.1"/>
    </source>
</evidence>
<feature type="region of interest" description="Disordered" evidence="1">
    <location>
        <begin position="1"/>
        <end position="38"/>
    </location>
</feature>
<dbReference type="Proteomes" id="UP000451565">
    <property type="component" value="Unassembled WGS sequence"/>
</dbReference>
<gene>
    <name evidence="2" type="ORF">GEV47_16800</name>
</gene>
<dbReference type="RefSeq" id="WP_153235967.1">
    <property type="nucleotide sequence ID" value="NZ_WINI01000009.1"/>
</dbReference>
<evidence type="ECO:0000256" key="1">
    <source>
        <dbReference type="SAM" id="MobiDB-lite"/>
    </source>
</evidence>
<dbReference type="EMBL" id="WINI01000009">
    <property type="protein sequence ID" value="MQR02338.1"/>
    <property type="molecule type" value="Genomic_DNA"/>
</dbReference>
<organism evidence="2 3">
    <name type="scientific">Glaciimonas soli</name>
    <dbReference type="NCBI Taxonomy" id="2590999"/>
    <lineage>
        <taxon>Bacteria</taxon>
        <taxon>Pseudomonadati</taxon>
        <taxon>Pseudomonadota</taxon>
        <taxon>Betaproteobacteria</taxon>
        <taxon>Burkholderiales</taxon>
        <taxon>Oxalobacteraceae</taxon>
        <taxon>Glaciimonas</taxon>
    </lineage>
</organism>
<sequence length="134" mass="14679">MELPDAPAHHAKNSSSHRGHGGSRRNAGRKSDTHIKPETVIDYDEARARNESIKADLNTLEFKIKSSEYVARNGVRQASATALASLAQTLRSVPDNLERKLGITPEVAEEVGRQIDAALQDLANEFEIMCGDDE</sequence>
<evidence type="ECO:0000313" key="3">
    <source>
        <dbReference type="Proteomes" id="UP000451565"/>
    </source>
</evidence>